<keyword evidence="9 17" id="KW-0808">Transferase</keyword>
<dbReference type="InterPro" id="IPR043132">
    <property type="entry name" value="BCAT-like_C"/>
</dbReference>
<comment type="pathway">
    <text evidence="3 17">Amino-acid biosynthesis; L-isoleucine biosynthesis; L-isoleucine from 2-oxobutanoate: step 4/4.</text>
</comment>
<dbReference type="GO" id="GO:0004084">
    <property type="term" value="F:branched-chain-amino-acid transaminase activity"/>
    <property type="evidence" value="ECO:0007669"/>
    <property type="project" value="UniProtKB-EC"/>
</dbReference>
<keyword evidence="19" id="KW-1185">Reference proteome</keyword>
<evidence type="ECO:0000313" key="19">
    <source>
        <dbReference type="Proteomes" id="UP000477750"/>
    </source>
</evidence>
<keyword evidence="11 17" id="KW-0100">Branched-chain amino acid biosynthesis</keyword>
<dbReference type="PROSITE" id="PS00770">
    <property type="entry name" value="AA_TRANSFER_CLASS_4"/>
    <property type="match status" value="1"/>
</dbReference>
<dbReference type="GO" id="GO:0009098">
    <property type="term" value="P:L-leucine biosynthetic process"/>
    <property type="evidence" value="ECO:0007669"/>
    <property type="project" value="UniProtKB-UniPathway"/>
</dbReference>
<evidence type="ECO:0000256" key="9">
    <source>
        <dbReference type="ARBA" id="ARBA00022679"/>
    </source>
</evidence>
<evidence type="ECO:0000256" key="11">
    <source>
        <dbReference type="ARBA" id="ARBA00023304"/>
    </source>
</evidence>
<dbReference type="InterPro" id="IPR050571">
    <property type="entry name" value="Class-IV_PLP-Dep_Aminotrnsfr"/>
</dbReference>
<dbReference type="NCBIfam" id="NF005146">
    <property type="entry name" value="PRK06606.1"/>
    <property type="match status" value="1"/>
</dbReference>
<evidence type="ECO:0000313" key="18">
    <source>
        <dbReference type="EMBL" id="MQM27818.1"/>
    </source>
</evidence>
<sequence>MNPAEARPFHDRDGVIWLDGVFVPWRDAGLHVLSHGLHYGGAVFEGVRVYGGRPFKAGEHLRRLAASAAELGYELAWTTSELERAVTELIERQGITDGYVRPVAWRGSERIAVGGAGLSAHTAVAAWEWPHVFDPAKTGISLATSRWRRPHPDTAPVRAKASALYCTGTLARDEAEAAGCDDALLLDWRGDLAEATGANLFLVIGGELHTPVPECFLDGITRRTVIGIAAGLGIPVRERRIAPSELADAEEVFLTGTAYEIQPVAAIDGRVFGVGEVSASIAKSYADLVRGRAGAAG</sequence>
<dbReference type="UniPathway" id="UPA00048">
    <property type="reaction ID" value="UER00073"/>
</dbReference>
<comment type="caution">
    <text evidence="18">The sequence shown here is derived from an EMBL/GenBank/DDBJ whole genome shotgun (WGS) entry which is preliminary data.</text>
</comment>
<dbReference type="InterPro" id="IPR018300">
    <property type="entry name" value="Aminotrans_IV_CS"/>
</dbReference>
<comment type="catalytic activity">
    <reaction evidence="14 17">
        <text>L-leucine + 2-oxoglutarate = 4-methyl-2-oxopentanoate + L-glutamate</text>
        <dbReference type="Rhea" id="RHEA:18321"/>
        <dbReference type="ChEBI" id="CHEBI:16810"/>
        <dbReference type="ChEBI" id="CHEBI:17865"/>
        <dbReference type="ChEBI" id="CHEBI:29985"/>
        <dbReference type="ChEBI" id="CHEBI:57427"/>
        <dbReference type="EC" id="2.6.1.42"/>
    </reaction>
</comment>
<dbReference type="UniPathway" id="UPA00049">
    <property type="reaction ID" value="UER00062"/>
</dbReference>
<dbReference type="PANTHER" id="PTHR42743">
    <property type="entry name" value="AMINO-ACID AMINOTRANSFERASE"/>
    <property type="match status" value="1"/>
</dbReference>
<dbReference type="InterPro" id="IPR005785">
    <property type="entry name" value="B_amino_transI"/>
</dbReference>
<accession>A0A6L5GDV6</accession>
<comment type="catalytic activity">
    <reaction evidence="13 17">
        <text>L-isoleucine + 2-oxoglutarate = (S)-3-methyl-2-oxopentanoate + L-glutamate</text>
        <dbReference type="Rhea" id="RHEA:24801"/>
        <dbReference type="ChEBI" id="CHEBI:16810"/>
        <dbReference type="ChEBI" id="CHEBI:29985"/>
        <dbReference type="ChEBI" id="CHEBI:35146"/>
        <dbReference type="ChEBI" id="CHEBI:58045"/>
        <dbReference type="EC" id="2.6.1.42"/>
    </reaction>
</comment>
<keyword evidence="8 17" id="KW-0028">Amino-acid biosynthesis</keyword>
<dbReference type="InterPro" id="IPR001544">
    <property type="entry name" value="Aminotrans_IV"/>
</dbReference>
<evidence type="ECO:0000256" key="13">
    <source>
        <dbReference type="ARBA" id="ARBA00048798"/>
    </source>
</evidence>
<evidence type="ECO:0000256" key="10">
    <source>
        <dbReference type="ARBA" id="ARBA00022898"/>
    </source>
</evidence>
<reference evidence="18 19" key="1">
    <citation type="submission" date="2019-10" db="EMBL/GenBank/DDBJ databases">
        <title>Glycomyces albidus sp. nov., a novel actinomycete isolated from rhizosphere soil of wheat (Triticum aestivum L.).</title>
        <authorList>
            <person name="Qian L."/>
        </authorList>
    </citation>
    <scope>NUCLEOTIDE SEQUENCE [LARGE SCALE GENOMIC DNA]</scope>
    <source>
        <strain evidence="18 19">NEAU-7082</strain>
    </source>
</reference>
<evidence type="ECO:0000256" key="17">
    <source>
        <dbReference type="RuleBase" id="RU364094"/>
    </source>
</evidence>
<comment type="catalytic activity">
    <reaction evidence="12 17">
        <text>L-valine + 2-oxoglutarate = 3-methyl-2-oxobutanoate + L-glutamate</text>
        <dbReference type="Rhea" id="RHEA:24813"/>
        <dbReference type="ChEBI" id="CHEBI:11851"/>
        <dbReference type="ChEBI" id="CHEBI:16810"/>
        <dbReference type="ChEBI" id="CHEBI:29985"/>
        <dbReference type="ChEBI" id="CHEBI:57762"/>
        <dbReference type="EC" id="2.6.1.42"/>
    </reaction>
</comment>
<comment type="pathway">
    <text evidence="5 17">Amino-acid biosynthesis; L-leucine biosynthesis; L-leucine from 3-methyl-2-oxobutanoate: step 4/4.</text>
</comment>
<evidence type="ECO:0000256" key="1">
    <source>
        <dbReference type="ARBA" id="ARBA00001933"/>
    </source>
</evidence>
<evidence type="ECO:0000256" key="12">
    <source>
        <dbReference type="ARBA" id="ARBA00048212"/>
    </source>
</evidence>
<gene>
    <name evidence="17" type="primary">ilvE</name>
    <name evidence="18" type="ORF">GFD30_19920</name>
</gene>
<dbReference type="AlphaFoldDB" id="A0A6L5GDV6"/>
<dbReference type="InterPro" id="IPR036038">
    <property type="entry name" value="Aminotransferase-like"/>
</dbReference>
<dbReference type="Pfam" id="PF01063">
    <property type="entry name" value="Aminotran_4"/>
    <property type="match status" value="1"/>
</dbReference>
<dbReference type="CDD" id="cd00449">
    <property type="entry name" value="PLPDE_IV"/>
    <property type="match status" value="1"/>
</dbReference>
<evidence type="ECO:0000256" key="4">
    <source>
        <dbReference type="ARBA" id="ARBA00004931"/>
    </source>
</evidence>
<keyword evidence="10 16" id="KW-0663">Pyridoxal phosphate</keyword>
<organism evidence="18 19">
    <name type="scientific">Glycomyces albidus</name>
    <dbReference type="NCBI Taxonomy" id="2656774"/>
    <lineage>
        <taxon>Bacteria</taxon>
        <taxon>Bacillati</taxon>
        <taxon>Actinomycetota</taxon>
        <taxon>Actinomycetes</taxon>
        <taxon>Glycomycetales</taxon>
        <taxon>Glycomycetaceae</taxon>
        <taxon>Glycomyces</taxon>
    </lineage>
</organism>
<dbReference type="GO" id="GO:0009097">
    <property type="term" value="P:isoleucine biosynthetic process"/>
    <property type="evidence" value="ECO:0007669"/>
    <property type="project" value="UniProtKB-UniPathway"/>
</dbReference>
<dbReference type="GO" id="GO:0009099">
    <property type="term" value="P:L-valine biosynthetic process"/>
    <property type="evidence" value="ECO:0007669"/>
    <property type="project" value="UniProtKB-UniPathway"/>
</dbReference>
<evidence type="ECO:0000256" key="5">
    <source>
        <dbReference type="ARBA" id="ARBA00005072"/>
    </source>
</evidence>
<evidence type="ECO:0000256" key="7">
    <source>
        <dbReference type="ARBA" id="ARBA00022576"/>
    </source>
</evidence>
<name>A0A6L5GDV6_9ACTN</name>
<dbReference type="Gene3D" id="3.20.10.10">
    <property type="entry name" value="D-amino Acid Aminotransferase, subunit A, domain 2"/>
    <property type="match status" value="1"/>
</dbReference>
<dbReference type="Gene3D" id="3.30.470.10">
    <property type="match status" value="1"/>
</dbReference>
<protein>
    <recommendedName>
        <fullName evidence="17">Branched-chain-amino-acid aminotransferase</fullName>
        <shortName evidence="17">BCAT</shortName>
        <ecNumber evidence="17">2.6.1.42</ecNumber>
    </recommendedName>
</protein>
<comment type="pathway">
    <text evidence="4 17">Amino-acid biosynthesis; L-valine biosynthesis; L-valine from pyruvate: step 4/4.</text>
</comment>
<dbReference type="NCBIfam" id="TIGR01122">
    <property type="entry name" value="ilvE_I"/>
    <property type="match status" value="1"/>
</dbReference>
<comment type="cofactor">
    <cofactor evidence="1 16">
        <name>pyridoxal 5'-phosphate</name>
        <dbReference type="ChEBI" id="CHEBI:597326"/>
    </cofactor>
</comment>
<evidence type="ECO:0000256" key="6">
    <source>
        <dbReference type="ARBA" id="ARBA00009320"/>
    </source>
</evidence>
<evidence type="ECO:0000256" key="3">
    <source>
        <dbReference type="ARBA" id="ARBA00004824"/>
    </source>
</evidence>
<dbReference type="UniPathway" id="UPA00047">
    <property type="reaction ID" value="UER00058"/>
</dbReference>
<dbReference type="EC" id="2.6.1.42" evidence="17"/>
<dbReference type="SUPFAM" id="SSF56752">
    <property type="entry name" value="D-aminoacid aminotransferase-like PLP-dependent enzymes"/>
    <property type="match status" value="1"/>
</dbReference>
<evidence type="ECO:0000256" key="14">
    <source>
        <dbReference type="ARBA" id="ARBA00049229"/>
    </source>
</evidence>
<proteinExistence type="inferred from homology"/>
<dbReference type="GO" id="GO:0005829">
    <property type="term" value="C:cytosol"/>
    <property type="evidence" value="ECO:0007669"/>
    <property type="project" value="TreeGrafter"/>
</dbReference>
<dbReference type="EMBL" id="WIAO01000029">
    <property type="protein sequence ID" value="MQM27818.1"/>
    <property type="molecule type" value="Genomic_DNA"/>
</dbReference>
<evidence type="ECO:0000256" key="15">
    <source>
        <dbReference type="RuleBase" id="RU004106"/>
    </source>
</evidence>
<dbReference type="Proteomes" id="UP000477750">
    <property type="component" value="Unassembled WGS sequence"/>
</dbReference>
<dbReference type="PANTHER" id="PTHR42743:SF11">
    <property type="entry name" value="AMINODEOXYCHORISMATE LYASE"/>
    <property type="match status" value="1"/>
</dbReference>
<evidence type="ECO:0000256" key="8">
    <source>
        <dbReference type="ARBA" id="ARBA00022605"/>
    </source>
</evidence>
<comment type="similarity">
    <text evidence="6 15">Belongs to the class-IV pyridoxal-phosphate-dependent aminotransferase family.</text>
</comment>
<dbReference type="RefSeq" id="WP_322633444.1">
    <property type="nucleotide sequence ID" value="NZ_WIAO01000029.1"/>
</dbReference>
<evidence type="ECO:0000256" key="2">
    <source>
        <dbReference type="ARBA" id="ARBA00003109"/>
    </source>
</evidence>
<dbReference type="InterPro" id="IPR043131">
    <property type="entry name" value="BCAT-like_N"/>
</dbReference>
<evidence type="ECO:0000256" key="16">
    <source>
        <dbReference type="RuleBase" id="RU004516"/>
    </source>
</evidence>
<comment type="function">
    <text evidence="2 17">Acts on leucine, isoleucine and valine.</text>
</comment>
<keyword evidence="7 17" id="KW-0032">Aminotransferase</keyword>
<dbReference type="FunFam" id="3.20.10.10:FF:000002">
    <property type="entry name" value="D-alanine aminotransferase"/>
    <property type="match status" value="1"/>
</dbReference>